<feature type="transmembrane region" description="Helical" evidence="4">
    <location>
        <begin position="12"/>
        <end position="31"/>
    </location>
</feature>
<protein>
    <submittedName>
        <fullName evidence="6">Acyl-phosphate glycerol 3-phosphate acyltransferase</fullName>
    </submittedName>
</protein>
<evidence type="ECO:0000259" key="5">
    <source>
        <dbReference type="SMART" id="SM00563"/>
    </source>
</evidence>
<gene>
    <name evidence="6" type="ORF">AL01_09350</name>
</gene>
<keyword evidence="3 6" id="KW-0012">Acyltransferase</keyword>
<reference evidence="6 7" key="1">
    <citation type="journal article" date="2016" name="PLoS ONE">
        <title>Whole-Genome Sequence Analysis of Bombella intestini LMG 28161T, a Novel Acetic Acid Bacterium Isolated from the Crop of a Red-Tailed Bumble Bee, Bombus lapidarius.</title>
        <authorList>
            <person name="Li L."/>
            <person name="Illeghems K."/>
            <person name="Van Kerrebroeck S."/>
            <person name="Borremans W."/>
            <person name="Cleenwerck I."/>
            <person name="Smagghe G."/>
            <person name="De Vuyst L."/>
            <person name="Vandamme P."/>
        </authorList>
    </citation>
    <scope>NUCLEOTIDE SEQUENCE [LARGE SCALE GENOMIC DNA]</scope>
    <source>
        <strain evidence="6 7">R-52487</strain>
    </source>
</reference>
<dbReference type="SUPFAM" id="SSF69593">
    <property type="entry name" value="Glycerol-3-phosphate (1)-acyltransferase"/>
    <property type="match status" value="1"/>
</dbReference>
<keyword evidence="4" id="KW-0472">Membrane</keyword>
<dbReference type="Pfam" id="PF01553">
    <property type="entry name" value="Acyltransferase"/>
    <property type="match status" value="1"/>
</dbReference>
<dbReference type="CDD" id="cd07989">
    <property type="entry name" value="LPLAT_AGPAT-like"/>
    <property type="match status" value="1"/>
</dbReference>
<name>A0A1S8GNF3_9PROT</name>
<dbReference type="OrthoDB" id="5290997at2"/>
<feature type="domain" description="Phospholipid/glycerol acyltransferase" evidence="5">
    <location>
        <begin position="72"/>
        <end position="186"/>
    </location>
</feature>
<dbReference type="PANTHER" id="PTHR10434">
    <property type="entry name" value="1-ACYL-SN-GLYCEROL-3-PHOSPHATE ACYLTRANSFERASE"/>
    <property type="match status" value="1"/>
</dbReference>
<accession>A0A1S8GNF3</accession>
<evidence type="ECO:0000313" key="7">
    <source>
        <dbReference type="Proteomes" id="UP000200980"/>
    </source>
</evidence>
<evidence type="ECO:0000256" key="4">
    <source>
        <dbReference type="SAM" id="Phobius"/>
    </source>
</evidence>
<keyword evidence="2 6" id="KW-0808">Transferase</keyword>
<keyword evidence="7" id="KW-1185">Reference proteome</keyword>
<evidence type="ECO:0000256" key="1">
    <source>
        <dbReference type="ARBA" id="ARBA00005189"/>
    </source>
</evidence>
<evidence type="ECO:0000313" key="6">
    <source>
        <dbReference type="EMBL" id="OOL17006.1"/>
    </source>
</evidence>
<sequence>MSFVRGSLFNLYLLILTLIMGVFAFPIRLLNRRDAALGYAKLWSKAVLWGLERLCGIRIVISGQENLPDGPALIASQHQSFFDGFVWMNTVPLPAYVIKKELTSIPLVGPMLILSGMIPVDRSGGSQALRGMMDAVAKAQGAGRQIIIFPQGTRTKPGQQVPLQNGVIALARQATCPIIPVVTNSGLFWPHSHWRKYPGTLRVVIGEPLAASTKGRELIPAINKAWDALCQQYDLPCDPVENSVDVKQGTK</sequence>
<organism evidence="6 7">
    <name type="scientific">Bombella intestini</name>
    <dbReference type="NCBI Taxonomy" id="1539051"/>
    <lineage>
        <taxon>Bacteria</taxon>
        <taxon>Pseudomonadati</taxon>
        <taxon>Pseudomonadota</taxon>
        <taxon>Alphaproteobacteria</taxon>
        <taxon>Acetobacterales</taxon>
        <taxon>Acetobacteraceae</taxon>
        <taxon>Bombella</taxon>
    </lineage>
</organism>
<dbReference type="PANTHER" id="PTHR10434:SF40">
    <property type="entry name" value="1-ACYL-SN-GLYCEROL-3-PHOSPHATE ACYLTRANSFERASE"/>
    <property type="match status" value="1"/>
</dbReference>
<evidence type="ECO:0000256" key="3">
    <source>
        <dbReference type="ARBA" id="ARBA00023315"/>
    </source>
</evidence>
<dbReference type="InterPro" id="IPR002123">
    <property type="entry name" value="Plipid/glycerol_acylTrfase"/>
</dbReference>
<keyword evidence="4" id="KW-1133">Transmembrane helix</keyword>
<comment type="pathway">
    <text evidence="1">Lipid metabolism.</text>
</comment>
<dbReference type="EMBL" id="JATM01000007">
    <property type="protein sequence ID" value="OOL17006.1"/>
    <property type="molecule type" value="Genomic_DNA"/>
</dbReference>
<keyword evidence="4" id="KW-0812">Transmembrane</keyword>
<proteinExistence type="predicted"/>
<dbReference type="STRING" id="1539051.AL01_09350"/>
<dbReference type="Proteomes" id="UP000200980">
    <property type="component" value="Unassembled WGS sequence"/>
</dbReference>
<dbReference type="AlphaFoldDB" id="A0A1S8GNF3"/>
<dbReference type="GO" id="GO:0003841">
    <property type="term" value="F:1-acylglycerol-3-phosphate O-acyltransferase activity"/>
    <property type="evidence" value="ECO:0007669"/>
    <property type="project" value="TreeGrafter"/>
</dbReference>
<dbReference type="RefSeq" id="WP_077397240.1">
    <property type="nucleotide sequence ID" value="NZ_JATM01000007.1"/>
</dbReference>
<evidence type="ECO:0000256" key="2">
    <source>
        <dbReference type="ARBA" id="ARBA00022679"/>
    </source>
</evidence>
<comment type="caution">
    <text evidence="6">The sequence shown here is derived from an EMBL/GenBank/DDBJ whole genome shotgun (WGS) entry which is preliminary data.</text>
</comment>
<dbReference type="SMART" id="SM00563">
    <property type="entry name" value="PlsC"/>
    <property type="match status" value="1"/>
</dbReference>
<dbReference type="GO" id="GO:0006654">
    <property type="term" value="P:phosphatidic acid biosynthetic process"/>
    <property type="evidence" value="ECO:0007669"/>
    <property type="project" value="TreeGrafter"/>
</dbReference>